<dbReference type="Proteomes" id="UP000193411">
    <property type="component" value="Unassembled WGS sequence"/>
</dbReference>
<keyword evidence="2" id="KW-1185">Reference proteome</keyword>
<accession>A0A1Y2HH81</accession>
<proteinExistence type="predicted"/>
<evidence type="ECO:0000313" key="2">
    <source>
        <dbReference type="Proteomes" id="UP000193411"/>
    </source>
</evidence>
<evidence type="ECO:0000313" key="1">
    <source>
        <dbReference type="EMBL" id="ORZ33043.1"/>
    </source>
</evidence>
<sequence>MPRVPWPCQSLVPTALARHARAPTLAWRGHGLSAADRAQRSKSCLPVMRPNRSC</sequence>
<reference evidence="1 2" key="1">
    <citation type="submission" date="2016-07" db="EMBL/GenBank/DDBJ databases">
        <title>Pervasive Adenine N6-methylation of Active Genes in Fungi.</title>
        <authorList>
            <consortium name="DOE Joint Genome Institute"/>
            <person name="Mondo S.J."/>
            <person name="Dannebaum R.O."/>
            <person name="Kuo R.C."/>
            <person name="Labutti K."/>
            <person name="Haridas S."/>
            <person name="Kuo A."/>
            <person name="Salamov A."/>
            <person name="Ahrendt S.R."/>
            <person name="Lipzen A."/>
            <person name="Sullivan W."/>
            <person name="Andreopoulos W.B."/>
            <person name="Clum A."/>
            <person name="Lindquist E."/>
            <person name="Daum C."/>
            <person name="Ramamoorthy G.K."/>
            <person name="Gryganskyi A."/>
            <person name="Culley D."/>
            <person name="Magnuson J.K."/>
            <person name="James T.Y."/>
            <person name="O'Malley M.A."/>
            <person name="Stajich J.E."/>
            <person name="Spatafora J.W."/>
            <person name="Visel A."/>
            <person name="Grigoriev I.V."/>
        </authorList>
    </citation>
    <scope>NUCLEOTIDE SEQUENCE [LARGE SCALE GENOMIC DNA]</scope>
    <source>
        <strain evidence="1 2">PL171</strain>
    </source>
</reference>
<organism evidence="1 2">
    <name type="scientific">Catenaria anguillulae PL171</name>
    <dbReference type="NCBI Taxonomy" id="765915"/>
    <lineage>
        <taxon>Eukaryota</taxon>
        <taxon>Fungi</taxon>
        <taxon>Fungi incertae sedis</taxon>
        <taxon>Blastocladiomycota</taxon>
        <taxon>Blastocladiomycetes</taxon>
        <taxon>Blastocladiales</taxon>
        <taxon>Catenariaceae</taxon>
        <taxon>Catenaria</taxon>
    </lineage>
</organism>
<dbReference type="AlphaFoldDB" id="A0A1Y2HH81"/>
<dbReference type="EMBL" id="MCFL01000039">
    <property type="protein sequence ID" value="ORZ33043.1"/>
    <property type="molecule type" value="Genomic_DNA"/>
</dbReference>
<name>A0A1Y2HH81_9FUNG</name>
<comment type="caution">
    <text evidence="1">The sequence shown here is derived from an EMBL/GenBank/DDBJ whole genome shotgun (WGS) entry which is preliminary data.</text>
</comment>
<protein>
    <submittedName>
        <fullName evidence="1">Uncharacterized protein</fullName>
    </submittedName>
</protein>
<gene>
    <name evidence="1" type="ORF">BCR44DRAFT_1438999</name>
</gene>